<evidence type="ECO:0000313" key="2">
    <source>
        <dbReference type="EMBL" id="CBY31352.1"/>
    </source>
</evidence>
<reference evidence="2" key="1">
    <citation type="journal article" date="2010" name="Science">
        <title>Plasticity of animal genome architecture unmasked by rapid evolution of a pelagic tunicate.</title>
        <authorList>
            <person name="Denoeud F."/>
            <person name="Henriet S."/>
            <person name="Mungpakdee S."/>
            <person name="Aury J.M."/>
            <person name="Da Silva C."/>
            <person name="Brinkmann H."/>
            <person name="Mikhaleva J."/>
            <person name="Olsen L.C."/>
            <person name="Jubin C."/>
            <person name="Canestro C."/>
            <person name="Bouquet J.M."/>
            <person name="Danks G."/>
            <person name="Poulain J."/>
            <person name="Campsteijn C."/>
            <person name="Adamski M."/>
            <person name="Cross I."/>
            <person name="Yadetie F."/>
            <person name="Muffato M."/>
            <person name="Louis A."/>
            <person name="Butcher S."/>
            <person name="Tsagkogeorga G."/>
            <person name="Konrad A."/>
            <person name="Singh S."/>
            <person name="Jensen M.F."/>
            <person name="Cong E.H."/>
            <person name="Eikeseth-Otteraa H."/>
            <person name="Noel B."/>
            <person name="Anthouard V."/>
            <person name="Porcel B.M."/>
            <person name="Kachouri-Lafond R."/>
            <person name="Nishino A."/>
            <person name="Ugolini M."/>
            <person name="Chourrout P."/>
            <person name="Nishida H."/>
            <person name="Aasland R."/>
            <person name="Huzurbazar S."/>
            <person name="Westhof E."/>
            <person name="Delsuc F."/>
            <person name="Lehrach H."/>
            <person name="Reinhardt R."/>
            <person name="Weissenbach J."/>
            <person name="Roy S.W."/>
            <person name="Artiguenave F."/>
            <person name="Postlethwait J.H."/>
            <person name="Manak J.R."/>
            <person name="Thompson E.M."/>
            <person name="Jaillon O."/>
            <person name="Du Pasquier L."/>
            <person name="Boudinot P."/>
            <person name="Liberles D.A."/>
            <person name="Volff J.N."/>
            <person name="Philippe H."/>
            <person name="Lenhard B."/>
            <person name="Roest Crollius H."/>
            <person name="Wincker P."/>
            <person name="Chourrout D."/>
        </authorList>
    </citation>
    <scope>NUCLEOTIDE SEQUENCE [LARGE SCALE GENOMIC DNA]</scope>
</reference>
<protein>
    <submittedName>
        <fullName evidence="2">Uncharacterized protein</fullName>
    </submittedName>
</protein>
<organism evidence="2">
    <name type="scientific">Oikopleura dioica</name>
    <name type="common">Tunicate</name>
    <dbReference type="NCBI Taxonomy" id="34765"/>
    <lineage>
        <taxon>Eukaryota</taxon>
        <taxon>Metazoa</taxon>
        <taxon>Chordata</taxon>
        <taxon>Tunicata</taxon>
        <taxon>Appendicularia</taxon>
        <taxon>Copelata</taxon>
        <taxon>Oikopleuridae</taxon>
        <taxon>Oikopleura</taxon>
    </lineage>
</organism>
<dbReference type="AlphaFoldDB" id="E4Y6V2"/>
<gene>
    <name evidence="2" type="ORF">GSOID_T00025252001</name>
</gene>
<dbReference type="EMBL" id="FN654300">
    <property type="protein sequence ID" value="CBY31352.1"/>
    <property type="molecule type" value="Genomic_DNA"/>
</dbReference>
<proteinExistence type="predicted"/>
<dbReference type="Proteomes" id="UP000011014">
    <property type="component" value="Unassembled WGS sequence"/>
</dbReference>
<accession>E4Y6V2</accession>
<name>E4Y6V2_OIKDI</name>
<keyword evidence="1" id="KW-0732">Signal</keyword>
<feature type="chain" id="PRO_5003190851" evidence="1">
    <location>
        <begin position="31"/>
        <end position="69"/>
    </location>
</feature>
<sequence>MFGLKSVGGTEIVLFLLVVVLGLVSMAADCAKGCHTDCKTCSSAFCVQEELDAFVKTEEYENLCAAEHH</sequence>
<feature type="signal peptide" evidence="1">
    <location>
        <begin position="1"/>
        <end position="30"/>
    </location>
</feature>
<evidence type="ECO:0000256" key="1">
    <source>
        <dbReference type="SAM" id="SignalP"/>
    </source>
</evidence>